<gene>
    <name evidence="1" type="ORF">ACFQPC_12775</name>
</gene>
<proteinExistence type="predicted"/>
<evidence type="ECO:0000313" key="1">
    <source>
        <dbReference type="EMBL" id="MFC7288916.1"/>
    </source>
</evidence>
<dbReference type="InterPro" id="IPR021530">
    <property type="entry name" value="AllH-like"/>
</dbReference>
<sequence>MNSIANITENTIKIIGFKAYEALTAAGGDAQSIPGFAHTPYLHVCGEIIWLGSDPAELHPRAVILEKPFIIKGKLQHFDTGDIRPWYPRRSVLTAVDLPQLIAACRQLFEPLHALGPVRGFGAMLLDQEPEYPLKLAIRNIENIACGFRKDSPEHVYQAALPLIGFGSGMTPSGDDFIGAALFGRALLEKGNALDVDAWDEVGRRLIAKARDRSHIISATLMADLVHAQSFAPLHRLSEALVHGESQDEALAAIRELVSIGHSSGWDMLSGFIVGITGQVSLRDRHSI</sequence>
<reference evidence="2" key="1">
    <citation type="journal article" date="2019" name="Int. J. Syst. Evol. Microbiol.">
        <title>The Global Catalogue of Microorganisms (GCM) 10K type strain sequencing project: providing services to taxonomists for standard genome sequencing and annotation.</title>
        <authorList>
            <consortium name="The Broad Institute Genomics Platform"/>
            <consortium name="The Broad Institute Genome Sequencing Center for Infectious Disease"/>
            <person name="Wu L."/>
            <person name="Ma J."/>
        </authorList>
    </citation>
    <scope>NUCLEOTIDE SEQUENCE [LARGE SCALE GENOMIC DNA]</scope>
    <source>
        <strain evidence="2">KACC 12508</strain>
    </source>
</reference>
<dbReference type="RefSeq" id="WP_382272310.1">
    <property type="nucleotide sequence ID" value="NZ_JBHTBU010000002.1"/>
</dbReference>
<comment type="caution">
    <text evidence="1">The sequence shown here is derived from an EMBL/GenBank/DDBJ whole genome shotgun (WGS) entry which is preliminary data.</text>
</comment>
<organism evidence="1 2">
    <name type="scientific">Herminiimonas glaciei</name>
    <dbReference type="NCBI Taxonomy" id="523788"/>
    <lineage>
        <taxon>Bacteria</taxon>
        <taxon>Pseudomonadati</taxon>
        <taxon>Pseudomonadota</taxon>
        <taxon>Betaproteobacteria</taxon>
        <taxon>Burkholderiales</taxon>
        <taxon>Oxalobacteraceae</taxon>
        <taxon>Herminiimonas</taxon>
    </lineage>
</organism>
<name>A0ABW2IDA2_9BURK</name>
<dbReference type="Pfam" id="PF11392">
    <property type="entry name" value="AllH"/>
    <property type="match status" value="1"/>
</dbReference>
<protein>
    <submittedName>
        <fullName evidence="1">DUF2877 domain-containing protein</fullName>
    </submittedName>
</protein>
<dbReference type="Proteomes" id="UP001596542">
    <property type="component" value="Unassembled WGS sequence"/>
</dbReference>
<keyword evidence="2" id="KW-1185">Reference proteome</keyword>
<dbReference type="EMBL" id="JBHTBU010000002">
    <property type="protein sequence ID" value="MFC7288916.1"/>
    <property type="molecule type" value="Genomic_DNA"/>
</dbReference>
<accession>A0ABW2IDA2</accession>
<evidence type="ECO:0000313" key="2">
    <source>
        <dbReference type="Proteomes" id="UP001596542"/>
    </source>
</evidence>